<feature type="region of interest" description="Disordered" evidence="3">
    <location>
        <begin position="380"/>
        <end position="777"/>
    </location>
</feature>
<dbReference type="EMBL" id="CCYA01000278">
    <property type="protein sequence ID" value="CEH16316.1"/>
    <property type="molecule type" value="Genomic_DNA"/>
</dbReference>
<feature type="compositionally biased region" description="Pro residues" evidence="3">
    <location>
        <begin position="387"/>
        <end position="416"/>
    </location>
</feature>
<dbReference type="GO" id="GO:0046872">
    <property type="term" value="F:metal ion binding"/>
    <property type="evidence" value="ECO:0007669"/>
    <property type="project" value="UniProtKB-KW"/>
</dbReference>
<feature type="compositionally biased region" description="Low complexity" evidence="3">
    <location>
        <begin position="636"/>
        <end position="649"/>
    </location>
</feature>
<feature type="domain" description="C2" evidence="4">
    <location>
        <begin position="1"/>
        <end position="145"/>
    </location>
</feature>
<feature type="compositionally biased region" description="Low complexity" evidence="3">
    <location>
        <begin position="488"/>
        <end position="502"/>
    </location>
</feature>
<evidence type="ECO:0000256" key="2">
    <source>
        <dbReference type="ARBA" id="ARBA00022837"/>
    </source>
</evidence>
<keyword evidence="2" id="KW-0106">Calcium</keyword>
<feature type="compositionally biased region" description="Low complexity" evidence="3">
    <location>
        <begin position="289"/>
        <end position="308"/>
    </location>
</feature>
<feature type="region of interest" description="Disordered" evidence="3">
    <location>
        <begin position="210"/>
        <end position="359"/>
    </location>
</feature>
<evidence type="ECO:0000256" key="1">
    <source>
        <dbReference type="ARBA" id="ARBA00022723"/>
    </source>
</evidence>
<dbReference type="CDD" id="cd08681">
    <property type="entry name" value="C2_fungal_Inn1p-like"/>
    <property type="match status" value="1"/>
</dbReference>
<keyword evidence="6" id="KW-1185">Reference proteome</keyword>
<dbReference type="InterPro" id="IPR037791">
    <property type="entry name" value="C2_fungal_Inn1"/>
</dbReference>
<feature type="compositionally biased region" description="Low complexity" evidence="3">
    <location>
        <begin position="572"/>
        <end position="581"/>
    </location>
</feature>
<protein>
    <submittedName>
        <fullName evidence="5">CALCIUM-DEPENDENT LIPID-BINDING DOMAIN-RELATED</fullName>
    </submittedName>
</protein>
<feature type="compositionally biased region" description="Pro residues" evidence="3">
    <location>
        <begin position="437"/>
        <end position="452"/>
    </location>
</feature>
<evidence type="ECO:0000313" key="6">
    <source>
        <dbReference type="Proteomes" id="UP000054845"/>
    </source>
</evidence>
<proteinExistence type="predicted"/>
<feature type="compositionally biased region" description="Polar residues" evidence="3">
    <location>
        <begin position="239"/>
        <end position="250"/>
    </location>
</feature>
<dbReference type="OrthoDB" id="270970at2759"/>
<dbReference type="PANTHER" id="PTHR46502">
    <property type="entry name" value="C2 DOMAIN-CONTAINING"/>
    <property type="match status" value="1"/>
</dbReference>
<feature type="compositionally biased region" description="Pro residues" evidence="3">
    <location>
        <begin position="697"/>
        <end position="706"/>
    </location>
</feature>
<dbReference type="PANTHER" id="PTHR46502:SF2">
    <property type="entry name" value="16 KDA PHLOEM PROTEIN 2"/>
    <property type="match status" value="1"/>
</dbReference>
<dbReference type="STRING" id="401625.A0A0P1BJD0"/>
<dbReference type="SMART" id="SM00239">
    <property type="entry name" value="C2"/>
    <property type="match status" value="1"/>
</dbReference>
<dbReference type="InterPro" id="IPR000008">
    <property type="entry name" value="C2_dom"/>
</dbReference>
<accession>A0A0P1BJD0</accession>
<keyword evidence="1" id="KW-0479">Metal-binding</keyword>
<dbReference type="Proteomes" id="UP000054845">
    <property type="component" value="Unassembled WGS sequence"/>
</dbReference>
<organism evidence="5 6">
    <name type="scientific">Ceraceosorus bombacis</name>
    <dbReference type="NCBI Taxonomy" id="401625"/>
    <lineage>
        <taxon>Eukaryota</taxon>
        <taxon>Fungi</taxon>
        <taxon>Dikarya</taxon>
        <taxon>Basidiomycota</taxon>
        <taxon>Ustilaginomycotina</taxon>
        <taxon>Exobasidiomycetes</taxon>
        <taxon>Ceraceosorales</taxon>
        <taxon>Ceraceosoraceae</taxon>
        <taxon>Ceraceosorus</taxon>
    </lineage>
</organism>
<dbReference type="InterPro" id="IPR035892">
    <property type="entry name" value="C2_domain_sf"/>
</dbReference>
<reference evidence="5 6" key="1">
    <citation type="submission" date="2014-09" db="EMBL/GenBank/DDBJ databases">
        <authorList>
            <person name="Magalhaes I.L.F."/>
            <person name="Oliveira U."/>
            <person name="Santos F.R."/>
            <person name="Vidigal T.H.D.A."/>
            <person name="Brescovit A.D."/>
            <person name="Santos A.J."/>
        </authorList>
    </citation>
    <scope>NUCLEOTIDE SEQUENCE [LARGE SCALE GENOMIC DNA]</scope>
</reference>
<dbReference type="PROSITE" id="PS50004">
    <property type="entry name" value="C2"/>
    <property type="match status" value="1"/>
</dbReference>
<sequence length="777" mass="82377">MTSAAEPRHRGTLVCVVLKAKNLPNKRSIGKQDPYCVLTLGSETQKTDPDKKGGQHPVWDSQLHFEIFEDVEDMLKRTAGDGDVDANATLKAGSSTSTAKKGKATSNKALKVTCYADDKNEPEFIGEGMIDLTETLKTGEFDEWVTIKAKDRYAGEVYLELTFYSSAAPPRKKKAAKPVVSGNGTYGGAGTFVADIDDEFEVAPRLPAKAAANTSGHAPIPSSMRSGRASFSGPGTGHEAQSSAASTMSHSRTHGDLGSFSSTTDEIPSTLRPSSSLAQISAYTPPYAPSTMRAPSPAPPSRAQDPSATFRTGSYPPTKTSHHAQQNSSDAISSIPYSASGHNSSTGSTATLRPGAQHWQGGDLADELLRPMSSMSFGSVSNLAERPLPPPTPSNHWAPPQPTPSPLGAPAPPQSPSPYAYSGQPGPPQQHQQAYAYPPPVAPTPPTHPSSAPPGHAYLQDPPQPQQVYTQAYGYSQPQQPPAPPPSQHQQQQQHPNYHPQAGLPPPPSQPSQGYEPPRAPSPAPRPHSTASYHALPNVPPPPTASVVNAQSLYQSSTHLSQPPAPPPPRASSPSPSIAHSTTQSTIYAPPPPPQSFFAMSTHSSPPSMAHRPLPSTQPPPTEYGTQSHHHPPPVQQYYVPSPQQAPQYGIQSGVAAPGQYIYGQPPIASAQSWPPPPPPPQGAPTPGLPVQAPPGVYIPPTPPPGAVYAAPHPPSHEMQNHPPPTQSHASYQQMYPQQHGAPPPPPSGHHYPHQTSLPPTHHQQQQPPYHYAPQPQ</sequence>
<dbReference type="SUPFAM" id="SSF49562">
    <property type="entry name" value="C2 domain (Calcium/lipid-binding domain, CaLB)"/>
    <property type="match status" value="1"/>
</dbReference>
<feature type="compositionally biased region" description="Pro residues" evidence="3">
    <location>
        <begin position="674"/>
        <end position="688"/>
    </location>
</feature>
<name>A0A0P1BJD0_9BASI</name>
<feature type="compositionally biased region" description="Polar residues" evidence="3">
    <location>
        <begin position="259"/>
        <end position="282"/>
    </location>
</feature>
<feature type="compositionally biased region" description="Polar residues" evidence="3">
    <location>
        <begin position="309"/>
        <end position="351"/>
    </location>
</feature>
<dbReference type="Gene3D" id="2.60.40.150">
    <property type="entry name" value="C2 domain"/>
    <property type="match status" value="1"/>
</dbReference>
<dbReference type="Pfam" id="PF00168">
    <property type="entry name" value="C2"/>
    <property type="match status" value="2"/>
</dbReference>
<evidence type="ECO:0000259" key="4">
    <source>
        <dbReference type="PROSITE" id="PS50004"/>
    </source>
</evidence>
<feature type="compositionally biased region" description="Polar residues" evidence="3">
    <location>
        <begin position="598"/>
        <end position="607"/>
    </location>
</feature>
<evidence type="ECO:0000256" key="3">
    <source>
        <dbReference type="SAM" id="MobiDB-lite"/>
    </source>
</evidence>
<feature type="compositionally biased region" description="Low complexity" evidence="3">
    <location>
        <begin position="754"/>
        <end position="777"/>
    </location>
</feature>
<dbReference type="AlphaFoldDB" id="A0A0P1BJD0"/>
<evidence type="ECO:0000313" key="5">
    <source>
        <dbReference type="EMBL" id="CEH16316.1"/>
    </source>
</evidence>
<feature type="compositionally biased region" description="Polar residues" evidence="3">
    <location>
        <begin position="546"/>
        <end position="560"/>
    </location>
</feature>
<feature type="compositionally biased region" description="Low complexity" evidence="3">
    <location>
        <begin position="417"/>
        <end position="436"/>
    </location>
</feature>